<keyword evidence="5" id="KW-0963">Cytoplasm</keyword>
<dbReference type="Gene3D" id="3.30.70.1660">
    <property type="match status" value="1"/>
</dbReference>
<protein>
    <recommendedName>
        <fullName evidence="7">Peptide chain release factor 1</fullName>
    </recommendedName>
</protein>
<dbReference type="InterPro" id="IPR000352">
    <property type="entry name" value="Pep_chain_release_fac_I"/>
</dbReference>
<dbReference type="PANTHER" id="PTHR43804:SF7">
    <property type="entry name" value="LD18447P"/>
    <property type="match status" value="1"/>
</dbReference>
<evidence type="ECO:0000256" key="7">
    <source>
        <dbReference type="NCBIfam" id="TIGR00019"/>
    </source>
</evidence>
<dbReference type="Gene3D" id="3.30.160.20">
    <property type="match status" value="1"/>
</dbReference>
<feature type="non-terminal residue" evidence="9">
    <location>
        <position position="1"/>
    </location>
</feature>
<accession>A0A7C1BEW2</accession>
<evidence type="ECO:0000256" key="4">
    <source>
        <dbReference type="ARBA" id="ARBA00022481"/>
    </source>
</evidence>
<evidence type="ECO:0000256" key="1">
    <source>
        <dbReference type="ARBA" id="ARBA00002986"/>
    </source>
</evidence>
<comment type="subcellular location">
    <subcellularLocation>
        <location evidence="2">Cytoplasm</location>
    </subcellularLocation>
</comment>
<evidence type="ECO:0000256" key="6">
    <source>
        <dbReference type="ARBA" id="ARBA00022917"/>
    </source>
</evidence>
<name>A0A7C1BEW2_UNCW3</name>
<dbReference type="PROSITE" id="PS00745">
    <property type="entry name" value="RF_PROK_I"/>
    <property type="match status" value="1"/>
</dbReference>
<evidence type="ECO:0000313" key="9">
    <source>
        <dbReference type="EMBL" id="HDM90574.1"/>
    </source>
</evidence>
<proteinExistence type="inferred from homology"/>
<gene>
    <name evidence="9" type="ORF">ENG67_05140</name>
</gene>
<dbReference type="AlphaFoldDB" id="A0A7C1BEW2"/>
<dbReference type="SMART" id="SM00937">
    <property type="entry name" value="PCRF"/>
    <property type="match status" value="1"/>
</dbReference>
<keyword evidence="6" id="KW-0648">Protein biosynthesis</keyword>
<organism evidence="9">
    <name type="scientific">candidate division WOR-3 bacterium</name>
    <dbReference type="NCBI Taxonomy" id="2052148"/>
    <lineage>
        <taxon>Bacteria</taxon>
        <taxon>Bacteria division WOR-3</taxon>
    </lineage>
</organism>
<dbReference type="FunFam" id="3.30.70.1660:FF:000002">
    <property type="entry name" value="Peptide chain release factor 1"/>
    <property type="match status" value="1"/>
</dbReference>
<dbReference type="InterPro" id="IPR050057">
    <property type="entry name" value="Prokaryotic/Mito_RF"/>
</dbReference>
<evidence type="ECO:0000259" key="8">
    <source>
        <dbReference type="PROSITE" id="PS00745"/>
    </source>
</evidence>
<dbReference type="EMBL" id="DRBW01000192">
    <property type="protein sequence ID" value="HDM90574.1"/>
    <property type="molecule type" value="Genomic_DNA"/>
</dbReference>
<dbReference type="FunFam" id="3.30.160.20:FF:000004">
    <property type="entry name" value="Peptide chain release factor 1"/>
    <property type="match status" value="1"/>
</dbReference>
<dbReference type="NCBIfam" id="NF001859">
    <property type="entry name" value="PRK00591.1"/>
    <property type="match status" value="1"/>
</dbReference>
<dbReference type="Pfam" id="PF00472">
    <property type="entry name" value="RF-1"/>
    <property type="match status" value="1"/>
</dbReference>
<dbReference type="NCBIfam" id="TIGR00019">
    <property type="entry name" value="prfA"/>
    <property type="match status" value="1"/>
</dbReference>
<dbReference type="InterPro" id="IPR045853">
    <property type="entry name" value="Pep_chain_release_fac_I_sf"/>
</dbReference>
<comment type="caution">
    <text evidence="9">The sequence shown here is derived from an EMBL/GenBank/DDBJ whole genome shotgun (WGS) entry which is preliminary data.</text>
</comment>
<dbReference type="InterPro" id="IPR004373">
    <property type="entry name" value="RF-1"/>
</dbReference>
<comment type="function">
    <text evidence="1">Peptide chain release factor 1 directs the termination of translation in response to the peptide chain termination codons UAG and UAA.</text>
</comment>
<feature type="domain" description="Prokaryotic-type class I peptide chain release factors" evidence="8">
    <location>
        <begin position="152"/>
        <end position="168"/>
    </location>
</feature>
<dbReference type="InterPro" id="IPR005139">
    <property type="entry name" value="PCRF"/>
</dbReference>
<reference evidence="9" key="1">
    <citation type="journal article" date="2020" name="mSystems">
        <title>Genome- and Community-Level Interaction Insights into Carbon Utilization and Element Cycling Functions of Hydrothermarchaeota in Hydrothermal Sediment.</title>
        <authorList>
            <person name="Zhou Z."/>
            <person name="Liu Y."/>
            <person name="Xu W."/>
            <person name="Pan J."/>
            <person name="Luo Z.H."/>
            <person name="Li M."/>
        </authorList>
    </citation>
    <scope>NUCLEOTIDE SEQUENCE [LARGE SCALE GENOMIC DNA]</scope>
    <source>
        <strain evidence="9">HyVt-237</strain>
    </source>
</reference>
<comment type="similarity">
    <text evidence="3">Belongs to the prokaryotic/mitochondrial release factor family.</text>
</comment>
<sequence>DYLEEEQGKLQALKEELERDLKKKLVPRDPQFDRNCIVEIRAGTGGEEATLFAADLFKMYRKYAERKGWKVSVTDIKTTELGGIKEVTFIVEGKGAYGYLRYESGVHRVQRVPETESGGRIHTSAASVVVLPEAEDVEVEINPDDLKIDTFRAGGPGGQYVNMTDSAVRITHIPTGITVTCQDERSQHKNKEKALRILKSRLYDLKRREQEEKLDRIRRSYIGTGDRSEKIRTYNFPQNRVTDHRIGLSLHNLEEILDGELDPLIEALLEEEERRRLEEIGAF</sequence>
<evidence type="ECO:0000256" key="3">
    <source>
        <dbReference type="ARBA" id="ARBA00010835"/>
    </source>
</evidence>
<dbReference type="SUPFAM" id="SSF75620">
    <property type="entry name" value="Release factor"/>
    <property type="match status" value="1"/>
</dbReference>
<dbReference type="GO" id="GO:0016149">
    <property type="term" value="F:translation release factor activity, codon specific"/>
    <property type="evidence" value="ECO:0007669"/>
    <property type="project" value="InterPro"/>
</dbReference>
<keyword evidence="4" id="KW-0488">Methylation</keyword>
<dbReference type="FunFam" id="3.30.70.1660:FF:000004">
    <property type="entry name" value="Peptide chain release factor 1"/>
    <property type="match status" value="1"/>
</dbReference>
<dbReference type="Pfam" id="PF03462">
    <property type="entry name" value="PCRF"/>
    <property type="match status" value="1"/>
</dbReference>
<dbReference type="Proteomes" id="UP000885931">
    <property type="component" value="Unassembled WGS sequence"/>
</dbReference>
<dbReference type="PANTHER" id="PTHR43804">
    <property type="entry name" value="LD18447P"/>
    <property type="match status" value="1"/>
</dbReference>
<evidence type="ECO:0000256" key="2">
    <source>
        <dbReference type="ARBA" id="ARBA00004496"/>
    </source>
</evidence>
<dbReference type="GO" id="GO:0005829">
    <property type="term" value="C:cytosol"/>
    <property type="evidence" value="ECO:0007669"/>
    <property type="project" value="UniProtKB-ARBA"/>
</dbReference>
<evidence type="ECO:0000256" key="5">
    <source>
        <dbReference type="ARBA" id="ARBA00022490"/>
    </source>
</evidence>